<sequence>MLTASPLLAQAPQGSPTEKPAAVPFDQADAAKAVDELATALGENFVFPEAGTAYEKMLRGKLADGSYASFADARAFAETVTADLQAVHKDGHVRFRVRQDEGGPPGARRPDGPPVKSAVARSGWIGDGVAYIEFRGFPGNEETMADVRSFIAGHAKAKTLIVDIRRNGGGGLAEMNALFAELYKTPTALVTMDIRRAAEERHGTPFPDNDPLLRKVASPDTIIRREHWVTPAAQPVGLGDARVFLLTSKRTFSAAEHFSLALKRTGRATLIGEATGGGAHFGGVAPMGEGYAAFIPVGRTFDPDTGKSWEATGVAPDVAVPAEKALDEALSRAGLTIGGEAALAALK</sequence>
<feature type="region of interest" description="Disordered" evidence="1">
    <location>
        <begin position="1"/>
        <end position="20"/>
    </location>
</feature>
<dbReference type="AlphaFoldDB" id="A0A7G9L0X5"/>
<dbReference type="InterPro" id="IPR029045">
    <property type="entry name" value="ClpP/crotonase-like_dom_sf"/>
</dbReference>
<feature type="domain" description="Tail specific protease" evidence="2">
    <location>
        <begin position="90"/>
        <end position="321"/>
    </location>
</feature>
<gene>
    <name evidence="3" type="ORF">H8M03_09630</name>
</gene>
<dbReference type="RefSeq" id="WP_187479229.1">
    <property type="nucleotide sequence ID" value="NZ_CP060697.1"/>
</dbReference>
<keyword evidence="4" id="KW-1185">Reference proteome</keyword>
<dbReference type="Gene3D" id="3.90.226.10">
    <property type="entry name" value="2-enoyl-CoA Hydratase, Chain A, domain 1"/>
    <property type="match status" value="1"/>
</dbReference>
<organism evidence="3 4">
    <name type="scientific">Sphingomonas sabuli</name>
    <dbReference type="NCBI Taxonomy" id="2764186"/>
    <lineage>
        <taxon>Bacteria</taxon>
        <taxon>Pseudomonadati</taxon>
        <taxon>Pseudomonadota</taxon>
        <taxon>Alphaproteobacteria</taxon>
        <taxon>Sphingomonadales</taxon>
        <taxon>Sphingomonadaceae</taxon>
        <taxon>Sphingomonas</taxon>
    </lineage>
</organism>
<dbReference type="Pfam" id="PF11918">
    <property type="entry name" value="Peptidase_S41_N"/>
    <property type="match status" value="1"/>
</dbReference>
<evidence type="ECO:0000259" key="2">
    <source>
        <dbReference type="SMART" id="SM00245"/>
    </source>
</evidence>
<dbReference type="EMBL" id="CP060697">
    <property type="protein sequence ID" value="QNM82274.1"/>
    <property type="molecule type" value="Genomic_DNA"/>
</dbReference>
<dbReference type="Proteomes" id="UP000515861">
    <property type="component" value="Chromosome"/>
</dbReference>
<dbReference type="KEGG" id="ssau:H8M03_09630"/>
<dbReference type="PANTHER" id="PTHR11261">
    <property type="entry name" value="INTERPHOTORECEPTOR RETINOID-BINDING PROTEIN"/>
    <property type="match status" value="1"/>
</dbReference>
<evidence type="ECO:0000313" key="4">
    <source>
        <dbReference type="Proteomes" id="UP000515861"/>
    </source>
</evidence>
<dbReference type="SMART" id="SM00245">
    <property type="entry name" value="TSPc"/>
    <property type="match status" value="1"/>
</dbReference>
<evidence type="ECO:0000313" key="3">
    <source>
        <dbReference type="EMBL" id="QNM82274.1"/>
    </source>
</evidence>
<accession>A0A7G9L0X5</accession>
<dbReference type="PANTHER" id="PTHR11261:SF3">
    <property type="entry name" value="RETINOL-BINDING PROTEIN 3"/>
    <property type="match status" value="1"/>
</dbReference>
<dbReference type="Pfam" id="PF03572">
    <property type="entry name" value="Peptidase_S41"/>
    <property type="match status" value="1"/>
</dbReference>
<name>A0A7G9L0X5_9SPHN</name>
<reference evidence="3 4" key="1">
    <citation type="submission" date="2020-08" db="EMBL/GenBank/DDBJ databases">
        <title>Sphingomonas sp. sand1-3 16S ribosomal RNA gene Genome sequencing and assembly.</title>
        <authorList>
            <person name="Kang M."/>
        </authorList>
    </citation>
    <scope>NUCLEOTIDE SEQUENCE [LARGE SCALE GENOMIC DNA]</scope>
    <source>
        <strain evidence="4">sand1-3</strain>
    </source>
</reference>
<dbReference type="InterPro" id="IPR005151">
    <property type="entry name" value="Tail-specific_protease"/>
</dbReference>
<dbReference type="Gene3D" id="3.30.750.44">
    <property type="match status" value="1"/>
</dbReference>
<dbReference type="CDD" id="cd07563">
    <property type="entry name" value="Peptidase_S41_IRBP"/>
    <property type="match status" value="1"/>
</dbReference>
<dbReference type="GO" id="GO:0006508">
    <property type="term" value="P:proteolysis"/>
    <property type="evidence" value="ECO:0007669"/>
    <property type="project" value="InterPro"/>
</dbReference>
<protein>
    <submittedName>
        <fullName evidence="3">S41 family peptidase</fullName>
    </submittedName>
</protein>
<dbReference type="GO" id="GO:0008236">
    <property type="term" value="F:serine-type peptidase activity"/>
    <property type="evidence" value="ECO:0007669"/>
    <property type="project" value="InterPro"/>
</dbReference>
<feature type="region of interest" description="Disordered" evidence="1">
    <location>
        <begin position="97"/>
        <end position="119"/>
    </location>
</feature>
<evidence type="ECO:0000256" key="1">
    <source>
        <dbReference type="SAM" id="MobiDB-lite"/>
    </source>
</evidence>
<proteinExistence type="predicted"/>
<dbReference type="SUPFAM" id="SSF52096">
    <property type="entry name" value="ClpP/crotonase"/>
    <property type="match status" value="1"/>
</dbReference>